<reference evidence="7 8" key="1">
    <citation type="submission" date="2024-09" db="EMBL/GenBank/DDBJ databases">
        <authorList>
            <person name="Sun Q."/>
            <person name="Mori K."/>
        </authorList>
    </citation>
    <scope>NUCLEOTIDE SEQUENCE [LARGE SCALE GENOMIC DNA]</scope>
    <source>
        <strain evidence="7 8">CGMCC 1.15906</strain>
    </source>
</reference>
<evidence type="ECO:0000256" key="6">
    <source>
        <dbReference type="SAM" id="Phobius"/>
    </source>
</evidence>
<feature type="region of interest" description="Disordered" evidence="5">
    <location>
        <begin position="97"/>
        <end position="160"/>
    </location>
</feature>
<dbReference type="PANTHER" id="PTHR30168">
    <property type="entry name" value="PUTATIVE MEMBRANE PROTEIN YPFJ"/>
    <property type="match status" value="1"/>
</dbReference>
<feature type="region of interest" description="Disordered" evidence="5">
    <location>
        <begin position="1"/>
        <end position="67"/>
    </location>
</feature>
<dbReference type="PANTHER" id="PTHR30168:SF0">
    <property type="entry name" value="INNER MEMBRANE PROTEIN"/>
    <property type="match status" value="1"/>
</dbReference>
<keyword evidence="2 6" id="KW-0812">Transmembrane</keyword>
<keyword evidence="3 6" id="KW-1133">Transmembrane helix</keyword>
<evidence type="ECO:0000313" key="8">
    <source>
        <dbReference type="Proteomes" id="UP001589890"/>
    </source>
</evidence>
<dbReference type="Pfam" id="PF04228">
    <property type="entry name" value="Zn_peptidase"/>
    <property type="match status" value="1"/>
</dbReference>
<feature type="compositionally biased region" description="Low complexity" evidence="5">
    <location>
        <begin position="135"/>
        <end position="150"/>
    </location>
</feature>
<evidence type="ECO:0000256" key="2">
    <source>
        <dbReference type="ARBA" id="ARBA00022692"/>
    </source>
</evidence>
<gene>
    <name evidence="7" type="ORF">ACFFGN_05690</name>
</gene>
<evidence type="ECO:0000256" key="4">
    <source>
        <dbReference type="ARBA" id="ARBA00023136"/>
    </source>
</evidence>
<dbReference type="EMBL" id="JBHLTC010000006">
    <property type="protein sequence ID" value="MFC0623546.1"/>
    <property type="molecule type" value="Genomic_DNA"/>
</dbReference>
<protein>
    <submittedName>
        <fullName evidence="7">Neutral zinc metallopeptidase</fullName>
    </submittedName>
</protein>
<comment type="caution">
    <text evidence="7">The sequence shown here is derived from an EMBL/GenBank/DDBJ whole genome shotgun (WGS) entry which is preliminary data.</text>
</comment>
<feature type="compositionally biased region" description="Pro residues" evidence="5">
    <location>
        <begin position="10"/>
        <end position="24"/>
    </location>
</feature>
<sequence>MSNYQQYGPPQYPGQPQQPLPPAFPQHQYGQQYAGPPPQSGYGWGPQFGPPGMPPGPPGWQPPRPPKRRNTGLILSLGLLGVLAVVALITVVGVALSNKGGDDPTVSQPTSTSSTSYTPSADPSAYPTAPPPSTRPTTTRPVPTRATSRPTTPPPDVPTDWEVVRKDGFYFTGLHNSVGCRESRARPSNISAATVYLRTMKTCLDRAWPAQVRKGRDTFRAPSLVVMNGTVGTTPCGGGSAFRSFYCGSNQTIYMDALTRIRNYNQAGRYSNASQIRLFNRMALSQTMAHEYGHHLQELTGISSAFDRIWYDESNYSRRLEVNRRMELQASCLGAVFMGANRTTFPVTGRARSEWNWLVIHSGDEYDTERTHGSRIVHNYWSQRGFASRNTNLCNTFTAGSSLVR</sequence>
<evidence type="ECO:0000256" key="1">
    <source>
        <dbReference type="ARBA" id="ARBA00004167"/>
    </source>
</evidence>
<comment type="subcellular location">
    <subcellularLocation>
        <location evidence="1">Membrane</location>
        <topology evidence="1">Single-pass membrane protein</topology>
    </subcellularLocation>
</comment>
<dbReference type="Proteomes" id="UP001589890">
    <property type="component" value="Unassembled WGS sequence"/>
</dbReference>
<accession>A0ABV6QFZ3</accession>
<feature type="compositionally biased region" description="Low complexity" evidence="5">
    <location>
        <begin position="104"/>
        <end position="127"/>
    </location>
</feature>
<feature type="transmembrane region" description="Helical" evidence="6">
    <location>
        <begin position="73"/>
        <end position="96"/>
    </location>
</feature>
<evidence type="ECO:0000313" key="7">
    <source>
        <dbReference type="EMBL" id="MFC0623546.1"/>
    </source>
</evidence>
<feature type="compositionally biased region" description="Pro residues" evidence="5">
    <location>
        <begin position="48"/>
        <end position="64"/>
    </location>
</feature>
<feature type="compositionally biased region" description="Low complexity" evidence="5">
    <location>
        <begin position="25"/>
        <end position="34"/>
    </location>
</feature>
<keyword evidence="4 6" id="KW-0472">Membrane</keyword>
<evidence type="ECO:0000256" key="3">
    <source>
        <dbReference type="ARBA" id="ARBA00022989"/>
    </source>
</evidence>
<name>A0ABV6QFZ3_9ACTN</name>
<dbReference type="RefSeq" id="WP_380044252.1">
    <property type="nucleotide sequence ID" value="NZ_JBHLTC010000006.1"/>
</dbReference>
<dbReference type="InterPro" id="IPR007343">
    <property type="entry name" value="Uncharacterised_pept_Zn_put"/>
</dbReference>
<proteinExistence type="predicted"/>
<organism evidence="7 8">
    <name type="scientific">Kribbella deserti</name>
    <dbReference type="NCBI Taxonomy" id="1926257"/>
    <lineage>
        <taxon>Bacteria</taxon>
        <taxon>Bacillati</taxon>
        <taxon>Actinomycetota</taxon>
        <taxon>Actinomycetes</taxon>
        <taxon>Propionibacteriales</taxon>
        <taxon>Kribbellaceae</taxon>
        <taxon>Kribbella</taxon>
    </lineage>
</organism>
<evidence type="ECO:0000256" key="5">
    <source>
        <dbReference type="SAM" id="MobiDB-lite"/>
    </source>
</evidence>
<keyword evidence="8" id="KW-1185">Reference proteome</keyword>